<evidence type="ECO:0000256" key="1">
    <source>
        <dbReference type="SAM" id="SignalP"/>
    </source>
</evidence>
<evidence type="ECO:0000313" key="3">
    <source>
        <dbReference type="Proteomes" id="UP001180081"/>
    </source>
</evidence>
<dbReference type="Pfam" id="PF06940">
    <property type="entry name" value="DUF1287"/>
    <property type="match status" value="1"/>
</dbReference>
<keyword evidence="3" id="KW-1185">Reference proteome</keyword>
<feature type="signal peptide" evidence="1">
    <location>
        <begin position="1"/>
        <end position="22"/>
    </location>
</feature>
<name>A0ABT8B652_9NEIS</name>
<reference evidence="2" key="1">
    <citation type="journal article" date="2014" name="Int. J. Syst. Evol. Microbiol.">
        <title>Complete genome of a new Firmicutes species belonging to the dominant human colonic microbiota ('Ruminococcus bicirculans') reveals two chromosomes and a selective capacity to utilize plant glucans.</title>
        <authorList>
            <consortium name="NISC Comparative Sequencing Program"/>
            <person name="Wegmann U."/>
            <person name="Louis P."/>
            <person name="Goesmann A."/>
            <person name="Henrissat B."/>
            <person name="Duncan S.H."/>
            <person name="Flint H.J."/>
        </authorList>
    </citation>
    <scope>NUCLEOTIDE SEQUENCE</scope>
    <source>
        <strain evidence="2">CECT 7703</strain>
    </source>
</reference>
<feature type="chain" id="PRO_5045329684" evidence="1">
    <location>
        <begin position="23"/>
        <end position="199"/>
    </location>
</feature>
<organism evidence="2 3">
    <name type="scientific">Chitinimonas viridis</name>
    <dbReference type="NCBI Taxonomy" id="664880"/>
    <lineage>
        <taxon>Bacteria</taxon>
        <taxon>Pseudomonadati</taxon>
        <taxon>Pseudomonadota</taxon>
        <taxon>Betaproteobacteria</taxon>
        <taxon>Neisseriales</taxon>
        <taxon>Chitinibacteraceae</taxon>
        <taxon>Chitinimonas</taxon>
    </lineage>
</organism>
<keyword evidence="1" id="KW-0732">Signal</keyword>
<reference evidence="2" key="2">
    <citation type="submission" date="2023-06" db="EMBL/GenBank/DDBJ databases">
        <authorList>
            <person name="Lucena T."/>
            <person name="Sun Q."/>
        </authorList>
    </citation>
    <scope>NUCLEOTIDE SEQUENCE</scope>
    <source>
        <strain evidence="2">CECT 7703</strain>
    </source>
</reference>
<accession>A0ABT8B652</accession>
<protein>
    <submittedName>
        <fullName evidence="2">DUF1287 domain-containing protein</fullName>
    </submittedName>
</protein>
<comment type="caution">
    <text evidence="2">The sequence shown here is derived from an EMBL/GenBank/DDBJ whole genome shotgun (WGS) entry which is preliminary data.</text>
</comment>
<sequence>MKVLPSIVVVALLLPYASMAWAATFADKLVAAARARTQQHEVYDGAYQRIAYPMGDVADNRGVCTDLVIRAYRKQGVDLQVLIHEDMTRHFGAYPKLWGMRAPDRNIDHRRVPNIQTFMTRAGAALPVSQEPTSYAPGDLVTWRLPGNLPHIGIVSDQRVGGSKRPKIIHNIGAGPVEDDILFRYPITGHYRYAGSARR</sequence>
<gene>
    <name evidence="2" type="ORF">QWZ03_13290</name>
</gene>
<dbReference type="InterPro" id="IPR009706">
    <property type="entry name" value="DUF1287"/>
</dbReference>
<dbReference type="PIRSF" id="PIRSF011444">
    <property type="entry name" value="DUF1287"/>
    <property type="match status" value="1"/>
</dbReference>
<proteinExistence type="predicted"/>
<dbReference type="Proteomes" id="UP001180081">
    <property type="component" value="Unassembled WGS sequence"/>
</dbReference>
<dbReference type="RefSeq" id="WP_290333161.1">
    <property type="nucleotide sequence ID" value="NZ_JAUFPU010000018.1"/>
</dbReference>
<dbReference type="EMBL" id="JAUFPU010000018">
    <property type="protein sequence ID" value="MDN3577742.1"/>
    <property type="molecule type" value="Genomic_DNA"/>
</dbReference>
<evidence type="ECO:0000313" key="2">
    <source>
        <dbReference type="EMBL" id="MDN3577742.1"/>
    </source>
</evidence>